<dbReference type="Proteomes" id="UP000462014">
    <property type="component" value="Unassembled WGS sequence"/>
</dbReference>
<dbReference type="InterPro" id="IPR000711">
    <property type="entry name" value="ATPase_OSCP/dsu"/>
</dbReference>
<dbReference type="Gene3D" id="1.10.520.20">
    <property type="entry name" value="N-terminal domain of the delta subunit of the F1F0-ATP synthase"/>
    <property type="match status" value="1"/>
</dbReference>
<keyword evidence="7" id="KW-0139">CF(1)</keyword>
<evidence type="ECO:0000256" key="4">
    <source>
        <dbReference type="ARBA" id="ARBA00023065"/>
    </source>
</evidence>
<dbReference type="AlphaFoldDB" id="A0A7K1SSM4"/>
<keyword evidence="3 7" id="KW-0375">Hydrogen ion transport</keyword>
<reference evidence="8 9" key="1">
    <citation type="submission" date="2019-12" db="EMBL/GenBank/DDBJ databases">
        <title>Mucilaginibacter sp. HMF7410 genome sequencing and assembly.</title>
        <authorList>
            <person name="Kang H."/>
            <person name="Cha I."/>
            <person name="Kim H."/>
            <person name="Joh K."/>
        </authorList>
    </citation>
    <scope>NUCLEOTIDE SEQUENCE [LARGE SCALE GENOMIC DNA]</scope>
    <source>
        <strain evidence="8 9">HMF7410</strain>
    </source>
</reference>
<dbReference type="NCBIfam" id="TIGR01145">
    <property type="entry name" value="ATP_synt_delta"/>
    <property type="match status" value="1"/>
</dbReference>
<dbReference type="PRINTS" id="PR00125">
    <property type="entry name" value="ATPASEDELTA"/>
</dbReference>
<proteinExistence type="inferred from homology"/>
<comment type="caution">
    <text evidence="8">The sequence shown here is derived from an EMBL/GenBank/DDBJ whole genome shotgun (WGS) entry which is preliminary data.</text>
</comment>
<dbReference type="Pfam" id="PF00213">
    <property type="entry name" value="OSCP"/>
    <property type="match status" value="1"/>
</dbReference>
<comment type="subcellular location">
    <subcellularLocation>
        <location evidence="7">Cell membrane</location>
        <topology evidence="7">Peripheral membrane protein</topology>
    </subcellularLocation>
    <subcellularLocation>
        <location evidence="1">Membrane</location>
    </subcellularLocation>
</comment>
<keyword evidence="4 7" id="KW-0406">Ion transport</keyword>
<keyword evidence="9" id="KW-1185">Reference proteome</keyword>
<organism evidence="8 9">
    <name type="scientific">Mucilaginibacter arboris</name>
    <dbReference type="NCBI Taxonomy" id="2682090"/>
    <lineage>
        <taxon>Bacteria</taxon>
        <taxon>Pseudomonadati</taxon>
        <taxon>Bacteroidota</taxon>
        <taxon>Sphingobacteriia</taxon>
        <taxon>Sphingobacteriales</taxon>
        <taxon>Sphingobacteriaceae</taxon>
        <taxon>Mucilaginibacter</taxon>
    </lineage>
</organism>
<dbReference type="SUPFAM" id="SSF47928">
    <property type="entry name" value="N-terminal domain of the delta subunit of the F1F0-ATP synthase"/>
    <property type="match status" value="1"/>
</dbReference>
<accession>A0A7K1SSM4</accession>
<comment type="function">
    <text evidence="7">This protein is part of the stalk that links CF(0) to CF(1). It either transmits conformational changes from CF(0) to CF(1) or is implicated in proton conduction.</text>
</comment>
<keyword evidence="6 7" id="KW-0066">ATP synthesis</keyword>
<sequence length="186" mass="20782">MSEFKVATRYAKSLIDLAEEQNLLEEIKTDMALFVQALKSNSTLNAVLRNPIVSPLKKVAILVAIFSGKVQPATLEFFKIMVNKMRSEILFETAKEFVEQYNLKKNIVKAVIVSAVPLSESNRNEAMEVVRKATAGEVLLEEKIDPKLIGGFILTVGDRQFDTSISSTLSKLKKDFDQKSVTELVK</sequence>
<dbReference type="EMBL" id="WPIK01000002">
    <property type="protein sequence ID" value="MVN20312.1"/>
    <property type="molecule type" value="Genomic_DNA"/>
</dbReference>
<dbReference type="RefSeq" id="WP_157563708.1">
    <property type="nucleotide sequence ID" value="NZ_WPIK01000002.1"/>
</dbReference>
<evidence type="ECO:0000256" key="2">
    <source>
        <dbReference type="ARBA" id="ARBA00022448"/>
    </source>
</evidence>
<evidence type="ECO:0000256" key="6">
    <source>
        <dbReference type="ARBA" id="ARBA00023310"/>
    </source>
</evidence>
<keyword evidence="5 7" id="KW-0472">Membrane</keyword>
<evidence type="ECO:0000256" key="1">
    <source>
        <dbReference type="ARBA" id="ARBA00004370"/>
    </source>
</evidence>
<keyword evidence="2 7" id="KW-0813">Transport</keyword>
<evidence type="ECO:0000256" key="3">
    <source>
        <dbReference type="ARBA" id="ARBA00022781"/>
    </source>
</evidence>
<comment type="similarity">
    <text evidence="7">Belongs to the ATPase delta chain family.</text>
</comment>
<protein>
    <recommendedName>
        <fullName evidence="7">ATP synthase subunit delta</fullName>
    </recommendedName>
    <alternativeName>
        <fullName evidence="7">ATP synthase F(1) sector subunit delta</fullName>
    </alternativeName>
    <alternativeName>
        <fullName evidence="7">F-type ATPase subunit delta</fullName>
        <shortName evidence="7">F-ATPase subunit delta</shortName>
    </alternativeName>
</protein>
<dbReference type="GO" id="GO:0046933">
    <property type="term" value="F:proton-transporting ATP synthase activity, rotational mechanism"/>
    <property type="evidence" value="ECO:0007669"/>
    <property type="project" value="UniProtKB-UniRule"/>
</dbReference>
<dbReference type="InterPro" id="IPR026015">
    <property type="entry name" value="ATP_synth_OSCP/delta_N_sf"/>
</dbReference>
<name>A0A7K1SSM4_9SPHI</name>
<evidence type="ECO:0000313" key="8">
    <source>
        <dbReference type="EMBL" id="MVN20312.1"/>
    </source>
</evidence>
<comment type="function">
    <text evidence="7">F(1)F(0) ATP synthase produces ATP from ADP in the presence of a proton or sodium gradient. F-type ATPases consist of two structural domains, F(1) containing the extramembraneous catalytic core and F(0) containing the membrane proton channel, linked together by a central stalk and a peripheral stalk. During catalysis, ATP synthesis in the catalytic domain of F(1) is coupled via a rotary mechanism of the central stalk subunits to proton translocation.</text>
</comment>
<dbReference type="PANTHER" id="PTHR11910">
    <property type="entry name" value="ATP SYNTHASE DELTA CHAIN"/>
    <property type="match status" value="1"/>
</dbReference>
<keyword evidence="7" id="KW-1003">Cell membrane</keyword>
<dbReference type="GO" id="GO:0005886">
    <property type="term" value="C:plasma membrane"/>
    <property type="evidence" value="ECO:0007669"/>
    <property type="project" value="UniProtKB-SubCell"/>
</dbReference>
<evidence type="ECO:0000256" key="5">
    <source>
        <dbReference type="ARBA" id="ARBA00023136"/>
    </source>
</evidence>
<dbReference type="GO" id="GO:0045259">
    <property type="term" value="C:proton-transporting ATP synthase complex"/>
    <property type="evidence" value="ECO:0007669"/>
    <property type="project" value="UniProtKB-KW"/>
</dbReference>
<gene>
    <name evidence="7 8" type="primary">atpH</name>
    <name evidence="8" type="ORF">GO621_02025</name>
</gene>
<dbReference type="HAMAP" id="MF_01416">
    <property type="entry name" value="ATP_synth_delta_bact"/>
    <property type="match status" value="1"/>
</dbReference>
<evidence type="ECO:0000256" key="7">
    <source>
        <dbReference type="HAMAP-Rule" id="MF_01416"/>
    </source>
</evidence>
<evidence type="ECO:0000313" key="9">
    <source>
        <dbReference type="Proteomes" id="UP000462014"/>
    </source>
</evidence>